<evidence type="ECO:0000256" key="11">
    <source>
        <dbReference type="ARBA" id="ARBA00032305"/>
    </source>
</evidence>
<comment type="catalytic activity">
    <reaction evidence="12">
        <text>oxaloacetate + H(+) = pyruvate + CO2</text>
        <dbReference type="Rhea" id="RHEA:15641"/>
        <dbReference type="ChEBI" id="CHEBI:15361"/>
        <dbReference type="ChEBI" id="CHEBI:15378"/>
        <dbReference type="ChEBI" id="CHEBI:16452"/>
        <dbReference type="ChEBI" id="CHEBI:16526"/>
        <dbReference type="EC" id="4.1.1.112"/>
    </reaction>
</comment>
<dbReference type="Gene3D" id="1.10.1040.10">
    <property type="entry name" value="N-(1-d-carboxylethyl)-l-norvaline Dehydrogenase, domain 2"/>
    <property type="match status" value="1"/>
</dbReference>
<dbReference type="CDD" id="cd16841">
    <property type="entry name" value="RraA_family"/>
    <property type="match status" value="1"/>
</dbReference>
<gene>
    <name evidence="16" type="ORF">BJ968_002959</name>
</gene>
<dbReference type="InterPro" id="IPR015814">
    <property type="entry name" value="Pgluconate_DH_NAD-bd_C"/>
</dbReference>
<keyword evidence="13" id="KW-0479">Metal-binding</keyword>
<dbReference type="SUPFAM" id="SSF48179">
    <property type="entry name" value="6-phosphogluconate dehydrogenase C-terminal domain-like"/>
    <property type="match status" value="1"/>
</dbReference>
<evidence type="ECO:0000313" key="17">
    <source>
        <dbReference type="Proteomes" id="UP000521922"/>
    </source>
</evidence>
<evidence type="ECO:0000256" key="5">
    <source>
        <dbReference type="ARBA" id="ARBA00012213"/>
    </source>
</evidence>
<protein>
    <recommendedName>
        <fullName evidence="7">Putative 4-hydroxy-4-methyl-2-oxoglutarate aldolase</fullName>
        <ecNumber evidence="6">4.1.1.112</ecNumber>
        <ecNumber evidence="5">4.1.3.17</ecNumber>
    </recommendedName>
    <alternativeName>
        <fullName evidence="11">Oxaloacetate decarboxylase</fullName>
    </alternativeName>
    <alternativeName>
        <fullName evidence="9">Regulator of ribonuclease activity homolog</fullName>
    </alternativeName>
    <alternativeName>
        <fullName evidence="10">RraA-like protein</fullName>
    </alternativeName>
</protein>
<evidence type="ECO:0000256" key="10">
    <source>
        <dbReference type="ARBA" id="ARBA00030169"/>
    </source>
</evidence>
<evidence type="ECO:0000256" key="1">
    <source>
        <dbReference type="ARBA" id="ARBA00001342"/>
    </source>
</evidence>
<dbReference type="GO" id="GO:0046872">
    <property type="term" value="F:metal ion binding"/>
    <property type="evidence" value="ECO:0007669"/>
    <property type="project" value="UniProtKB-KW"/>
</dbReference>
<keyword evidence="17" id="KW-1185">Reference proteome</keyword>
<dbReference type="GO" id="GO:0050661">
    <property type="term" value="F:NADP binding"/>
    <property type="evidence" value="ECO:0007669"/>
    <property type="project" value="InterPro"/>
</dbReference>
<keyword evidence="13" id="KW-0460">Magnesium</keyword>
<dbReference type="Pfam" id="PF03446">
    <property type="entry name" value="NAD_binding_2"/>
    <property type="match status" value="1"/>
</dbReference>
<reference evidence="16 17" key="1">
    <citation type="submission" date="2020-07" db="EMBL/GenBank/DDBJ databases">
        <title>Sequencing the genomes of 1000 actinobacteria strains.</title>
        <authorList>
            <person name="Klenk H.-P."/>
        </authorList>
    </citation>
    <scope>NUCLEOTIDE SEQUENCE [LARGE SCALE GENOMIC DNA]</scope>
    <source>
        <strain evidence="16 17">DSM 7487</strain>
    </source>
</reference>
<dbReference type="GO" id="GO:0008948">
    <property type="term" value="F:oxaloacetate decarboxylase activity"/>
    <property type="evidence" value="ECO:0007669"/>
    <property type="project" value="UniProtKB-EC"/>
</dbReference>
<evidence type="ECO:0000256" key="12">
    <source>
        <dbReference type="ARBA" id="ARBA00047973"/>
    </source>
</evidence>
<evidence type="ECO:0000256" key="4">
    <source>
        <dbReference type="ARBA" id="ARBA00011233"/>
    </source>
</evidence>
<dbReference type="Gene3D" id="3.40.50.720">
    <property type="entry name" value="NAD(P)-binding Rossmann-like Domain"/>
    <property type="match status" value="1"/>
</dbReference>
<evidence type="ECO:0000256" key="13">
    <source>
        <dbReference type="PIRSR" id="PIRSR605493-1"/>
    </source>
</evidence>
<dbReference type="AlphaFoldDB" id="A0A7Y9DMM9"/>
<dbReference type="InterPro" id="IPR006115">
    <property type="entry name" value="6PGDH_NADP-bd"/>
</dbReference>
<evidence type="ECO:0000256" key="2">
    <source>
        <dbReference type="ARBA" id="ARBA00001968"/>
    </source>
</evidence>
<comment type="catalytic activity">
    <reaction evidence="1">
        <text>4-hydroxy-4-methyl-2-oxoglutarate = 2 pyruvate</text>
        <dbReference type="Rhea" id="RHEA:22748"/>
        <dbReference type="ChEBI" id="CHEBI:15361"/>
        <dbReference type="ChEBI" id="CHEBI:58276"/>
        <dbReference type="EC" id="4.1.3.17"/>
    </reaction>
</comment>
<comment type="cofactor">
    <cofactor evidence="13">
        <name>Mg(2+)</name>
        <dbReference type="ChEBI" id="CHEBI:18420"/>
    </cofactor>
</comment>
<dbReference type="PANTHER" id="PTHR33254">
    <property type="entry name" value="4-HYDROXY-4-METHYL-2-OXOGLUTARATE ALDOLASE 3-RELATED"/>
    <property type="match status" value="1"/>
</dbReference>
<dbReference type="Pfam" id="PF03737">
    <property type="entry name" value="RraA-like"/>
    <property type="match status" value="1"/>
</dbReference>
<dbReference type="EC" id="4.1.3.17" evidence="5"/>
<dbReference type="InterPro" id="IPR036704">
    <property type="entry name" value="RraA/RraA-like_sf"/>
</dbReference>
<evidence type="ECO:0000259" key="14">
    <source>
        <dbReference type="Pfam" id="PF03446"/>
    </source>
</evidence>
<feature type="binding site" evidence="13">
    <location>
        <position position="360"/>
    </location>
    <ligand>
        <name>substrate</name>
    </ligand>
</feature>
<comment type="similarity">
    <text evidence="3">Belongs to the class II aldolase/RraA-like family.</text>
</comment>
<name>A0A7Y9DMM9_9ACTN</name>
<dbReference type="InterPro" id="IPR013328">
    <property type="entry name" value="6PGD_dom2"/>
</dbReference>
<dbReference type="Proteomes" id="UP000521922">
    <property type="component" value="Unassembled WGS sequence"/>
</dbReference>
<evidence type="ECO:0000256" key="6">
    <source>
        <dbReference type="ARBA" id="ARBA00012947"/>
    </source>
</evidence>
<dbReference type="EMBL" id="JACCBB010000001">
    <property type="protein sequence ID" value="NYD23419.1"/>
    <property type="molecule type" value="Genomic_DNA"/>
</dbReference>
<sequence>MHVTVLGLGEAGTLYATGLTARGWSVSGYDPADTPTPAGVERRLTPQEAVRDADFVLSLVGGKVAERAAGSVAEHLPPSAVYLDMNAGDPRIKTAIAEVVGAARFADVSVVGSVPAHGSAAPVVISGEASATAARLFTALGADVEDIGGRPGDAAARKLLRSAFMKGLGALVVEVVEAGRAAGADEWVREQIAAELDGGHVSLERLHSGTRKHALRRAGETEASADLLDAAGLVPTMTRAAAQVHRRLADEALLETDDLLAQYEGLAVANIGDARERTGLMDSGIHALWKGARVVGRARTVRTRAGDNKVVSEALTRARPGDVLVIDGQGDVNRALIGELIAERARTKGVVGMVIDGAARDVGELERIGFGVWARAVSPAGPYKNGPGRFDVPVCVGGLVVHPGDLVVADDDGVVVVPSAEVRASLLGGRAVEADEAGRRAAILGGGA</sequence>
<proteinExistence type="inferred from homology"/>
<comment type="cofactor">
    <cofactor evidence="2">
        <name>a divalent metal cation</name>
        <dbReference type="ChEBI" id="CHEBI:60240"/>
    </cofactor>
</comment>
<dbReference type="PANTHER" id="PTHR33254:SF4">
    <property type="entry name" value="4-HYDROXY-4-METHYL-2-OXOGLUTARATE ALDOLASE 3-RELATED"/>
    <property type="match status" value="1"/>
</dbReference>
<evidence type="ECO:0000256" key="9">
    <source>
        <dbReference type="ARBA" id="ARBA00029596"/>
    </source>
</evidence>
<feature type="binding site" evidence="13">
    <location>
        <position position="361"/>
    </location>
    <ligand>
        <name>Mg(2+)</name>
        <dbReference type="ChEBI" id="CHEBI:18420"/>
    </ligand>
</feature>
<evidence type="ECO:0000256" key="3">
    <source>
        <dbReference type="ARBA" id="ARBA00008621"/>
    </source>
</evidence>
<dbReference type="InterPro" id="IPR036291">
    <property type="entry name" value="NAD(P)-bd_dom_sf"/>
</dbReference>
<evidence type="ECO:0000256" key="8">
    <source>
        <dbReference type="ARBA" id="ARBA00025046"/>
    </source>
</evidence>
<evidence type="ECO:0000259" key="15">
    <source>
        <dbReference type="Pfam" id="PF09130"/>
    </source>
</evidence>
<feature type="domain" description="6-phosphogluconate dehydrogenase NADP-binding" evidence="14">
    <location>
        <begin position="3"/>
        <end position="145"/>
    </location>
</feature>
<accession>A0A7Y9DMM9</accession>
<dbReference type="RefSeq" id="WP_179753134.1">
    <property type="nucleotide sequence ID" value="NZ_BAAAGN010000010.1"/>
</dbReference>
<dbReference type="EC" id="4.1.1.112" evidence="6"/>
<comment type="subunit">
    <text evidence="4">Homotrimer.</text>
</comment>
<dbReference type="GO" id="GO:0047443">
    <property type="term" value="F:4-hydroxy-4-methyl-2-oxoglutarate aldolase activity"/>
    <property type="evidence" value="ECO:0007669"/>
    <property type="project" value="UniProtKB-EC"/>
</dbReference>
<dbReference type="Pfam" id="PF09130">
    <property type="entry name" value="DUF1932"/>
    <property type="match status" value="1"/>
</dbReference>
<comment type="function">
    <text evidence="8">Catalyzes the aldol cleavage of 4-hydroxy-4-methyl-2-oxoglutarate (HMG) into 2 molecules of pyruvate. Also contains a secondary oxaloacetate (OAA) decarboxylase activity due to the common pyruvate enolate transition state formed following C-C bond cleavage in the retro-aldol and decarboxylation reactions.</text>
</comment>
<dbReference type="SUPFAM" id="SSF89562">
    <property type="entry name" value="RraA-like"/>
    <property type="match status" value="1"/>
</dbReference>
<dbReference type="Gene3D" id="3.50.30.40">
    <property type="entry name" value="Ribonuclease E inhibitor RraA/RraA-like"/>
    <property type="match status" value="1"/>
</dbReference>
<feature type="domain" description="Phosphogluconate dehydrogenase NAD-binding putative C-terminal" evidence="15">
    <location>
        <begin position="181"/>
        <end position="248"/>
    </location>
</feature>
<feature type="binding site" evidence="13">
    <location>
        <begin position="338"/>
        <end position="341"/>
    </location>
    <ligand>
        <name>substrate</name>
    </ligand>
</feature>
<organism evidence="16 17">
    <name type="scientific">Kineococcus aurantiacus</name>
    <dbReference type="NCBI Taxonomy" id="37633"/>
    <lineage>
        <taxon>Bacteria</taxon>
        <taxon>Bacillati</taxon>
        <taxon>Actinomycetota</taxon>
        <taxon>Actinomycetes</taxon>
        <taxon>Kineosporiales</taxon>
        <taxon>Kineosporiaceae</taxon>
        <taxon>Kineococcus</taxon>
    </lineage>
</organism>
<evidence type="ECO:0000256" key="7">
    <source>
        <dbReference type="ARBA" id="ARBA00016549"/>
    </source>
</evidence>
<dbReference type="InterPro" id="IPR005493">
    <property type="entry name" value="RraA/RraA-like"/>
</dbReference>
<evidence type="ECO:0000313" key="16">
    <source>
        <dbReference type="EMBL" id="NYD23419.1"/>
    </source>
</evidence>
<dbReference type="SUPFAM" id="SSF51735">
    <property type="entry name" value="NAD(P)-binding Rossmann-fold domains"/>
    <property type="match status" value="1"/>
</dbReference>
<dbReference type="InterPro" id="IPR008927">
    <property type="entry name" value="6-PGluconate_DH-like_C_sf"/>
</dbReference>
<comment type="caution">
    <text evidence="16">The sequence shown here is derived from an EMBL/GenBank/DDBJ whole genome shotgun (WGS) entry which is preliminary data.</text>
</comment>